<evidence type="ECO:0000313" key="3">
    <source>
        <dbReference type="Proteomes" id="UP001341840"/>
    </source>
</evidence>
<feature type="compositionally biased region" description="Polar residues" evidence="1">
    <location>
        <begin position="184"/>
        <end position="205"/>
    </location>
</feature>
<accession>A0ABU6Z940</accession>
<protein>
    <submittedName>
        <fullName evidence="2">Uncharacterized protein</fullName>
    </submittedName>
</protein>
<sequence>MGKPELIPSVSERRSSLRALANFGGTVTCSIEDTLLMVGADDSFNPSRNVAAATQHHPCTTHKDITSSNFVRVLLKNKGQIEWFIKFATSDNSLQLTFNFLNPPLAEDAFHQLPSNKIPSEATQRQSALHPLRSLWVEDMMDDDADVVVPTGCVRWMPEGGTRWRGMRGERGGRGQGEGGDMAPSQQSQGCASTNNAYEAGTSMQVEIPATPRS</sequence>
<organism evidence="2 3">
    <name type="scientific">Stylosanthes scabra</name>
    <dbReference type="NCBI Taxonomy" id="79078"/>
    <lineage>
        <taxon>Eukaryota</taxon>
        <taxon>Viridiplantae</taxon>
        <taxon>Streptophyta</taxon>
        <taxon>Embryophyta</taxon>
        <taxon>Tracheophyta</taxon>
        <taxon>Spermatophyta</taxon>
        <taxon>Magnoliopsida</taxon>
        <taxon>eudicotyledons</taxon>
        <taxon>Gunneridae</taxon>
        <taxon>Pentapetalae</taxon>
        <taxon>rosids</taxon>
        <taxon>fabids</taxon>
        <taxon>Fabales</taxon>
        <taxon>Fabaceae</taxon>
        <taxon>Papilionoideae</taxon>
        <taxon>50 kb inversion clade</taxon>
        <taxon>dalbergioids sensu lato</taxon>
        <taxon>Dalbergieae</taxon>
        <taxon>Pterocarpus clade</taxon>
        <taxon>Stylosanthes</taxon>
    </lineage>
</organism>
<evidence type="ECO:0000256" key="1">
    <source>
        <dbReference type="SAM" id="MobiDB-lite"/>
    </source>
</evidence>
<gene>
    <name evidence="2" type="ORF">PIB30_016502</name>
</gene>
<proteinExistence type="predicted"/>
<reference evidence="2 3" key="1">
    <citation type="journal article" date="2023" name="Plants (Basel)">
        <title>Bridging the Gap: Combining Genomics and Transcriptomics Approaches to Understand Stylosanthes scabra, an Orphan Legume from the Brazilian Caatinga.</title>
        <authorList>
            <person name="Ferreira-Neto J.R.C."/>
            <person name="da Silva M.D."/>
            <person name="Binneck E."/>
            <person name="de Melo N.F."/>
            <person name="da Silva R.H."/>
            <person name="de Melo A.L.T.M."/>
            <person name="Pandolfi V."/>
            <person name="Bustamante F.O."/>
            <person name="Brasileiro-Vidal A.C."/>
            <person name="Benko-Iseppon A.M."/>
        </authorList>
    </citation>
    <scope>NUCLEOTIDE SEQUENCE [LARGE SCALE GENOMIC DNA]</scope>
    <source>
        <tissue evidence="2">Leaves</tissue>
    </source>
</reference>
<comment type="caution">
    <text evidence="2">The sequence shown here is derived from an EMBL/GenBank/DDBJ whole genome shotgun (WGS) entry which is preliminary data.</text>
</comment>
<name>A0ABU6Z940_9FABA</name>
<dbReference type="EMBL" id="JASCZI010271907">
    <property type="protein sequence ID" value="MED6217313.1"/>
    <property type="molecule type" value="Genomic_DNA"/>
</dbReference>
<feature type="region of interest" description="Disordered" evidence="1">
    <location>
        <begin position="159"/>
        <end position="214"/>
    </location>
</feature>
<evidence type="ECO:0000313" key="2">
    <source>
        <dbReference type="EMBL" id="MED6217313.1"/>
    </source>
</evidence>
<dbReference type="Proteomes" id="UP001341840">
    <property type="component" value="Unassembled WGS sequence"/>
</dbReference>
<keyword evidence="3" id="KW-1185">Reference proteome</keyword>